<dbReference type="InterPro" id="IPR036851">
    <property type="entry name" value="Chloroperoxidase-like_sf"/>
</dbReference>
<evidence type="ECO:0000256" key="7">
    <source>
        <dbReference type="ARBA" id="ARBA00025795"/>
    </source>
</evidence>
<dbReference type="PANTHER" id="PTHR33577">
    <property type="entry name" value="STERIGMATOCYSTIN BIOSYNTHESIS PEROXIDASE STCC-RELATED"/>
    <property type="match status" value="1"/>
</dbReference>
<keyword evidence="8" id="KW-0732">Signal</keyword>
<protein>
    <submittedName>
        <fullName evidence="10">Chloroperoxidase</fullName>
    </submittedName>
</protein>
<feature type="domain" description="Heme haloperoxidase family profile" evidence="9">
    <location>
        <begin position="25"/>
        <end position="251"/>
    </location>
</feature>
<evidence type="ECO:0000256" key="4">
    <source>
        <dbReference type="ARBA" id="ARBA00022723"/>
    </source>
</evidence>
<evidence type="ECO:0000256" key="5">
    <source>
        <dbReference type="ARBA" id="ARBA00023002"/>
    </source>
</evidence>
<comment type="cofactor">
    <cofactor evidence="1">
        <name>heme b</name>
        <dbReference type="ChEBI" id="CHEBI:60344"/>
    </cofactor>
</comment>
<reference evidence="10 11" key="1">
    <citation type="submission" date="2024-07" db="EMBL/GenBank/DDBJ databases">
        <title>Section-level genome sequencing and comparative genomics of Aspergillus sections Usti and Cavernicolus.</title>
        <authorList>
            <consortium name="Lawrence Berkeley National Laboratory"/>
            <person name="Nybo J.L."/>
            <person name="Vesth T.C."/>
            <person name="Theobald S."/>
            <person name="Frisvad J.C."/>
            <person name="Larsen T.O."/>
            <person name="Kjaerboelling I."/>
            <person name="Rothschild-Mancinelli K."/>
            <person name="Lyhne E.K."/>
            <person name="Kogle M.E."/>
            <person name="Barry K."/>
            <person name="Clum A."/>
            <person name="Na H."/>
            <person name="Ledsgaard L."/>
            <person name="Lin J."/>
            <person name="Lipzen A."/>
            <person name="Kuo A."/>
            <person name="Riley R."/>
            <person name="Mondo S."/>
            <person name="Labutti K."/>
            <person name="Haridas S."/>
            <person name="Pangalinan J."/>
            <person name="Salamov A.A."/>
            <person name="Simmons B.A."/>
            <person name="Magnuson J.K."/>
            <person name="Chen J."/>
            <person name="Drula E."/>
            <person name="Henrissat B."/>
            <person name="Wiebenga A."/>
            <person name="Lubbers R.J."/>
            <person name="Gomes A.C."/>
            <person name="Makela M.R."/>
            <person name="Stajich J."/>
            <person name="Grigoriev I.V."/>
            <person name="Mortensen U.H."/>
            <person name="De Vries R.P."/>
            <person name="Baker S.E."/>
            <person name="Andersen M.R."/>
        </authorList>
    </citation>
    <scope>NUCLEOTIDE SEQUENCE [LARGE SCALE GENOMIC DNA]</scope>
    <source>
        <strain evidence="10 11">CBS 588.65</strain>
    </source>
</reference>
<evidence type="ECO:0000256" key="8">
    <source>
        <dbReference type="SAM" id="SignalP"/>
    </source>
</evidence>
<keyword evidence="3" id="KW-0349">Heme</keyword>
<keyword evidence="4" id="KW-0479">Metal-binding</keyword>
<keyword evidence="5" id="KW-0560">Oxidoreductase</keyword>
<proteinExistence type="inferred from homology"/>
<feature type="signal peptide" evidence="8">
    <location>
        <begin position="1"/>
        <end position="17"/>
    </location>
</feature>
<evidence type="ECO:0000256" key="3">
    <source>
        <dbReference type="ARBA" id="ARBA00022617"/>
    </source>
</evidence>
<feature type="chain" id="PRO_5046499713" evidence="8">
    <location>
        <begin position="18"/>
        <end position="256"/>
    </location>
</feature>
<dbReference type="PROSITE" id="PS51405">
    <property type="entry name" value="HEME_HALOPEROXIDASE"/>
    <property type="match status" value="1"/>
</dbReference>
<dbReference type="Gene3D" id="1.10.489.10">
    <property type="entry name" value="Chloroperoxidase-like"/>
    <property type="match status" value="1"/>
</dbReference>
<evidence type="ECO:0000313" key="10">
    <source>
        <dbReference type="EMBL" id="KAL2821231.1"/>
    </source>
</evidence>
<keyword evidence="2" id="KW-0575">Peroxidase</keyword>
<dbReference type="Pfam" id="PF01328">
    <property type="entry name" value="Peroxidase_2"/>
    <property type="match status" value="1"/>
</dbReference>
<dbReference type="EMBL" id="JBFXLT010000005">
    <property type="protein sequence ID" value="KAL2821231.1"/>
    <property type="molecule type" value="Genomic_DNA"/>
</dbReference>
<evidence type="ECO:0000256" key="6">
    <source>
        <dbReference type="ARBA" id="ARBA00023004"/>
    </source>
</evidence>
<evidence type="ECO:0000256" key="2">
    <source>
        <dbReference type="ARBA" id="ARBA00022559"/>
    </source>
</evidence>
<keyword evidence="11" id="KW-1185">Reference proteome</keyword>
<dbReference type="InterPro" id="IPR000028">
    <property type="entry name" value="Chloroperoxidase"/>
</dbReference>
<dbReference type="SUPFAM" id="SSF47571">
    <property type="entry name" value="Cloroperoxidase"/>
    <property type="match status" value="1"/>
</dbReference>
<comment type="caution">
    <text evidence="10">The sequence shown here is derived from an EMBL/GenBank/DDBJ whole genome shotgun (WGS) entry which is preliminary data.</text>
</comment>
<gene>
    <name evidence="10" type="ORF">BJX63DRAFT_379687</name>
</gene>
<comment type="similarity">
    <text evidence="7">Belongs to the chloroperoxidase family.</text>
</comment>
<evidence type="ECO:0000259" key="9">
    <source>
        <dbReference type="PROSITE" id="PS51405"/>
    </source>
</evidence>
<evidence type="ECO:0000313" key="11">
    <source>
        <dbReference type="Proteomes" id="UP001610334"/>
    </source>
</evidence>
<accession>A0ABR4I0T8</accession>
<keyword evidence="6" id="KW-0408">Iron</keyword>
<sequence length="256" mass="27909">MKITLFAQAAFLTVAAALERGNTHERHEWRAPGPDNSRSPCPGLNVMANHGYLPRNGRDISLADLHAALVGAYNYAPETLDNAFQMALDFKLSTTGNASTIHLSDLNKHGAIEHDGSLSRSDFDLGDNHSFDPEVWAGTAANLGLYDAGVDRESDLYVTVEVAARARALRFKDAEALNPEFNVSEAALMGSIGETALYLTTLWDYAAGAAPKAWIRAFFEEERIPYLEGFKAPKTQRNLQTIGTMNAAIQAVKLEI</sequence>
<name>A0ABR4I0T8_9EURO</name>
<evidence type="ECO:0000256" key="1">
    <source>
        <dbReference type="ARBA" id="ARBA00001970"/>
    </source>
</evidence>
<organism evidence="10 11">
    <name type="scientific">Aspergillus granulosus</name>
    <dbReference type="NCBI Taxonomy" id="176169"/>
    <lineage>
        <taxon>Eukaryota</taxon>
        <taxon>Fungi</taxon>
        <taxon>Dikarya</taxon>
        <taxon>Ascomycota</taxon>
        <taxon>Pezizomycotina</taxon>
        <taxon>Eurotiomycetes</taxon>
        <taxon>Eurotiomycetidae</taxon>
        <taxon>Eurotiales</taxon>
        <taxon>Aspergillaceae</taxon>
        <taxon>Aspergillus</taxon>
        <taxon>Aspergillus subgen. Nidulantes</taxon>
    </lineage>
</organism>
<dbReference type="Proteomes" id="UP001610334">
    <property type="component" value="Unassembled WGS sequence"/>
</dbReference>
<dbReference type="PANTHER" id="PTHR33577:SF19">
    <property type="entry name" value="HEME HALOPEROXIDASE FAMILY PROFILE DOMAIN-CONTAINING PROTEIN-RELATED"/>
    <property type="match status" value="1"/>
</dbReference>